<dbReference type="RefSeq" id="XP_001834161.2">
    <property type="nucleotide sequence ID" value="XM_001834109.2"/>
</dbReference>
<dbReference type="STRING" id="240176.A8NJ71"/>
<keyword evidence="5 8" id="KW-0698">rRNA processing</keyword>
<comment type="subunit">
    <text evidence="8">Component of the ribosomal small subunit (SSU) processome.</text>
</comment>
<evidence type="ECO:0000256" key="2">
    <source>
        <dbReference type="ARBA" id="ARBA00010559"/>
    </source>
</evidence>
<dbReference type="InterPro" id="IPR056473">
    <property type="entry name" value="HEAT_Utp10/HEAT1"/>
</dbReference>
<evidence type="ECO:0000256" key="5">
    <source>
        <dbReference type="ARBA" id="ARBA00022552"/>
    </source>
</evidence>
<dbReference type="GO" id="GO:0000462">
    <property type="term" value="P:maturation of SSU-rRNA from tricistronic rRNA transcript (SSU-rRNA, 5.8S rRNA, LSU-rRNA)"/>
    <property type="evidence" value="ECO:0007669"/>
    <property type="project" value="TreeGrafter"/>
</dbReference>
<evidence type="ECO:0000256" key="1">
    <source>
        <dbReference type="ARBA" id="ARBA00004604"/>
    </source>
</evidence>
<dbReference type="GO" id="GO:0030515">
    <property type="term" value="F:snoRNA binding"/>
    <property type="evidence" value="ECO:0007669"/>
    <property type="project" value="TreeGrafter"/>
</dbReference>
<dbReference type="GO" id="GO:0034455">
    <property type="term" value="C:t-UTP complex"/>
    <property type="evidence" value="ECO:0007669"/>
    <property type="project" value="TreeGrafter"/>
</dbReference>
<comment type="subcellular location">
    <subcellularLocation>
        <location evidence="1 8">Nucleus</location>
        <location evidence="1 8">Nucleolus</location>
    </subcellularLocation>
</comment>
<feature type="domain" description="BP28 C-terminal" evidence="9">
    <location>
        <begin position="1731"/>
        <end position="1865"/>
    </location>
</feature>
<dbReference type="KEGG" id="cci:CC1G_09118"/>
<dbReference type="EMBL" id="AACS02000010">
    <property type="protein sequence ID" value="EAU87657.2"/>
    <property type="molecule type" value="Genomic_DNA"/>
</dbReference>
<evidence type="ECO:0000256" key="8">
    <source>
        <dbReference type="RuleBase" id="RU367065"/>
    </source>
</evidence>
<keyword evidence="11" id="KW-1185">Reference proteome</keyword>
<keyword evidence="4 8" id="KW-0690">Ribosome biogenesis</keyword>
<dbReference type="Proteomes" id="UP000001861">
    <property type="component" value="Unassembled WGS sequence"/>
</dbReference>
<dbReference type="GeneID" id="6010667"/>
<dbReference type="InterPro" id="IPR040191">
    <property type="entry name" value="UTP10"/>
</dbReference>
<comment type="caution">
    <text evidence="10">The sequence shown here is derived from an EMBL/GenBank/DDBJ whole genome shotgun (WGS) entry which is preliminary data.</text>
</comment>
<evidence type="ECO:0000313" key="11">
    <source>
        <dbReference type="Proteomes" id="UP000001861"/>
    </source>
</evidence>
<protein>
    <recommendedName>
        <fullName evidence="3 8">U3 small nucleolar RNA-associated protein 10</fullName>
    </recommendedName>
</protein>
<reference evidence="10 11" key="1">
    <citation type="journal article" date="2010" name="Proc. Natl. Acad. Sci. U.S.A.">
        <title>Insights into evolution of multicellular fungi from the assembled chromosomes of the mushroom Coprinopsis cinerea (Coprinus cinereus).</title>
        <authorList>
            <person name="Stajich J.E."/>
            <person name="Wilke S.K."/>
            <person name="Ahren D."/>
            <person name="Au C.H."/>
            <person name="Birren B.W."/>
            <person name="Borodovsky M."/>
            <person name="Burns C."/>
            <person name="Canback B."/>
            <person name="Casselton L.A."/>
            <person name="Cheng C.K."/>
            <person name="Deng J."/>
            <person name="Dietrich F.S."/>
            <person name="Fargo D.C."/>
            <person name="Farman M.L."/>
            <person name="Gathman A.C."/>
            <person name="Goldberg J."/>
            <person name="Guigo R."/>
            <person name="Hoegger P.J."/>
            <person name="Hooker J.B."/>
            <person name="Huggins A."/>
            <person name="James T.Y."/>
            <person name="Kamada T."/>
            <person name="Kilaru S."/>
            <person name="Kodira C."/>
            <person name="Kues U."/>
            <person name="Kupfer D."/>
            <person name="Kwan H.S."/>
            <person name="Lomsadze A."/>
            <person name="Li W."/>
            <person name="Lilly W.W."/>
            <person name="Ma L.J."/>
            <person name="Mackey A.J."/>
            <person name="Manning G."/>
            <person name="Martin F."/>
            <person name="Muraguchi H."/>
            <person name="Natvig D.O."/>
            <person name="Palmerini H."/>
            <person name="Ramesh M.A."/>
            <person name="Rehmeyer C.J."/>
            <person name="Roe B.A."/>
            <person name="Shenoy N."/>
            <person name="Stanke M."/>
            <person name="Ter-Hovhannisyan V."/>
            <person name="Tunlid A."/>
            <person name="Velagapudi R."/>
            <person name="Vision T.J."/>
            <person name="Zeng Q."/>
            <person name="Zolan M.E."/>
            <person name="Pukkila P.J."/>
        </authorList>
    </citation>
    <scope>NUCLEOTIDE SEQUENCE [LARGE SCALE GENOMIC DNA]</scope>
    <source>
        <strain evidence="11">Okayama-7 / 130 / ATCC MYA-4618 / FGSC 9003</strain>
    </source>
</reference>
<dbReference type="GO" id="GO:0045943">
    <property type="term" value="P:positive regulation of transcription by RNA polymerase I"/>
    <property type="evidence" value="ECO:0007669"/>
    <property type="project" value="TreeGrafter"/>
</dbReference>
<dbReference type="eggNOG" id="KOG1837">
    <property type="taxonomic scope" value="Eukaryota"/>
</dbReference>
<dbReference type="GO" id="GO:0032040">
    <property type="term" value="C:small-subunit processome"/>
    <property type="evidence" value="ECO:0007669"/>
    <property type="project" value="TreeGrafter"/>
</dbReference>
<evidence type="ECO:0000256" key="7">
    <source>
        <dbReference type="ARBA" id="ARBA00023274"/>
    </source>
</evidence>
<dbReference type="VEuPathDB" id="FungiDB:CC1G_09118"/>
<dbReference type="PANTHER" id="PTHR13457">
    <property type="entry name" value="BAP28"/>
    <property type="match status" value="1"/>
</dbReference>
<proteinExistence type="inferred from homology"/>
<dbReference type="InParanoid" id="A8NJ71"/>
<keyword evidence="6 8" id="KW-0539">Nucleus</keyword>
<keyword evidence="7 8" id="KW-0687">Ribonucleoprotein</keyword>
<dbReference type="SMART" id="SM01036">
    <property type="entry name" value="BP28CT"/>
    <property type="match status" value="1"/>
</dbReference>
<dbReference type="HOGENOM" id="CLU_001128_0_0_1"/>
<dbReference type="OMA" id="NDVMWKQ"/>
<organism evidence="10 11">
    <name type="scientific">Coprinopsis cinerea (strain Okayama-7 / 130 / ATCC MYA-4618 / FGSC 9003)</name>
    <name type="common">Inky cap fungus</name>
    <name type="synonym">Hormographiella aspergillata</name>
    <dbReference type="NCBI Taxonomy" id="240176"/>
    <lineage>
        <taxon>Eukaryota</taxon>
        <taxon>Fungi</taxon>
        <taxon>Dikarya</taxon>
        <taxon>Basidiomycota</taxon>
        <taxon>Agaricomycotina</taxon>
        <taxon>Agaricomycetes</taxon>
        <taxon>Agaricomycetidae</taxon>
        <taxon>Agaricales</taxon>
        <taxon>Agaricineae</taxon>
        <taxon>Psathyrellaceae</taxon>
        <taxon>Coprinopsis</taxon>
    </lineage>
</organism>
<dbReference type="InterPro" id="IPR016024">
    <property type="entry name" value="ARM-type_fold"/>
</dbReference>
<dbReference type="Pfam" id="PF12397">
    <property type="entry name" value="U3snoRNP10"/>
    <property type="match status" value="1"/>
</dbReference>
<dbReference type="Pfam" id="PF23243">
    <property type="entry name" value="HEAT_HEATR1"/>
    <property type="match status" value="1"/>
</dbReference>
<dbReference type="SUPFAM" id="SSF48371">
    <property type="entry name" value="ARM repeat"/>
    <property type="match status" value="3"/>
</dbReference>
<name>A8NJ71_COPC7</name>
<dbReference type="PANTHER" id="PTHR13457:SF1">
    <property type="entry name" value="HEAT REPEAT-CONTAINING PROTEIN 1"/>
    <property type="match status" value="1"/>
</dbReference>
<evidence type="ECO:0000256" key="4">
    <source>
        <dbReference type="ARBA" id="ARBA00022517"/>
    </source>
</evidence>
<dbReference type="InterPro" id="IPR012954">
    <property type="entry name" value="BP28_C_dom"/>
</dbReference>
<dbReference type="GO" id="GO:0030686">
    <property type="term" value="C:90S preribosome"/>
    <property type="evidence" value="ECO:0007669"/>
    <property type="project" value="TreeGrafter"/>
</dbReference>
<gene>
    <name evidence="10" type="ORF">CC1G_09118</name>
</gene>
<comment type="similarity">
    <text evidence="2 8">Belongs to the HEATR1/UTP10 family.</text>
</comment>
<dbReference type="FunCoup" id="A8NJ71">
    <property type="interactions" value="662"/>
</dbReference>
<comment type="function">
    <text evidence="8">Involved in nucleolar processing of pre-18S ribosomal RNA.</text>
</comment>
<sequence>MSSLQAQLSKNASLNAALYVDRARRKPQASYLFTGRDADKYDLETIHALGVNAFLQLASVCPALEKYEDALFSDRARNTDRTLLSPDAVEELNRAIGEFLVRLGPYLLEAPTGKAIEWLVKRFRIHEFNIDSLVSLFLPYHETPHFTKIISILDLKPNTLWSFLIPYKSAAQNIQRVSLVSEMIKNVDVARFVTSLLPYAIKGGYAHRTLLSFNAATVHEFIKRSNRLSEGVVAFLLPALLEPLQQKSETPSKDAILGSYILLATLSQKCGLAPPALKVIIGALASSARHVSAKQFVSAALAVCQPQTDLEKVSESTVNAMLKLRGINEEITAACKWHGSEKLLLPIVTKVVPKLTDPNIAEFLENLVSSPTVPEPVLMRLTSLLVKTASSNESSLSERKMLGTLQQRHPAVVQKVTKELIDEDDDSKDTIEQLILSLSVTQNIPASKTTPGLDVIIASTHADANVREIAVKKLLAALSGADDVDSVRSALLARLFDDNVGVLESLYSNPTVLAQSFLAIASEYVDTLSKAIASPGAKPKRAVLRLHLGFLSDHILATLDSEQQTQIFERIFFPFLLFSKPRQHTAELIWDLIAEKHAGTFELLKGAADIWAKQKASERGIEEMVELNSGIAEKIADNIIRSDDFSKHLEDVVGRLNDDNSWSRSLAFLVVRALLENLSDSHQHQAGKAVLEALNLETLPSIEDLSEDQSFEEAVRGDVIGRYVVAKPNSKTTLGWLQVSGLAAVAKIPKPLNKSVDWFKAVEKACLLKKLYKLANSSGSLPAMSMGLLQALFNSLGGDALVFLAGIWTISDDELIPLQGLALLHATAFLEAHAQEQDELDFQTILPALLVALQNPVAQCRAASLECVARLRIIAGGNLSHVYKFDVVYGPQNQELQYLDKDDLVRYLDALLEHKDHFHGDAGYLALFHGQYLVKNAGDRKRDSEYRKRVLCYLLSHINAVSSPDVRVSLLRSVQSVQDKAKLQLLLPTIQSLLVPGGVYSEELASSLVSSFNSSTSRDLNDTAKPYWKVFTDVLRKYLPLGPTNPISGVLAAGLLQGLFEKLDQQRKIELCDVLLEICSDHVESHIVCKELLSTVLKDIPVTVALLNSLSPSNKATDRAIKRAKTNEPEQPNISKLTFFAEALTTQTLPGSVDLISHLLQALSSVVQALSAAQADVNYTEQLLMSAIDSAASQVKELPNISPSAIRLDVLVELIRVTDNPQTFHQALILMSNLTRLAPDSVLHNIMPVFTFMGSNVFHRDDASSFNVTIDGIVPVMVSSLKKSATSPLQLAIEAKDFLHIFTDAANHIPRHRRTKFFSHLVTVLGPQDFLAAVCMLLAEKLVNKAVRQTEDDARTSLSLPISLLSGTPLPTRIQAIVAILEEVERLSTRVVDPSQASPTFLSAPSDSDQGSSSVVYRRRAQALLILVGLSFDTPLLSAEDVPLDQVVAKMITLSTPPQALDGADKLRDVSLASQKALGQFLSVMPAKAFLSAIASILQTDDTRVQVASLDLLSQRVPDLSAKARQDSAATIVQIFGHLKRLIPRESDAVAVSAAALRALTALASTLEPQEHGSAAELVPFALKATANQEIVVDAWQSLLPMSNFVSRNLGPRIIPHFRSIVQASIGDLGTSDHPAVPVIQSTLQGLLASIPTFWAAPEVLSLFTLYIDQSIDPAAGSLLNLIKSVTKRVPAKILLPTLLDMWPPVQNPLNLDRMAAYFELVFRSLHNADRAAVLEHLRPVFKLFLEALGYAVPDHKLEANIISAFRELVVKLNETAFRPLFRRLYDWAFAADKDDSSRKIVFIHLYLGLQDYFKGLMSPYMSFLLQPFEETLKGYSSATHGDQSLWTATISSLHKALTHDDGGFWRNDKLRQISNTLAQQVATAINLGFGDGKDLLRDCLIALVEATNDDTLLKLINLNILMHTRSEDARLRLYALNCSVSIWQACGVKLLGFVAETATFIAECSEDENDMVVKESLRLKHAVENVAGKIEEL</sequence>
<evidence type="ECO:0000256" key="3">
    <source>
        <dbReference type="ARBA" id="ARBA00015399"/>
    </source>
</evidence>
<dbReference type="Pfam" id="PF08146">
    <property type="entry name" value="BP28CT"/>
    <property type="match status" value="1"/>
</dbReference>
<evidence type="ECO:0000313" key="10">
    <source>
        <dbReference type="EMBL" id="EAU87657.2"/>
    </source>
</evidence>
<accession>A8NJ71</accession>
<dbReference type="InterPro" id="IPR022125">
    <property type="entry name" value="U3snoRNP10_N"/>
</dbReference>
<dbReference type="OrthoDB" id="31183at2759"/>
<evidence type="ECO:0000259" key="9">
    <source>
        <dbReference type="SMART" id="SM01036"/>
    </source>
</evidence>
<evidence type="ECO:0000256" key="6">
    <source>
        <dbReference type="ARBA" id="ARBA00023242"/>
    </source>
</evidence>